<comment type="catalytic activity">
    <reaction evidence="7">
        <text>2 R'C(R)SH + O2 = R'C(R)S-S(R)CR' + H2O2</text>
        <dbReference type="Rhea" id="RHEA:17357"/>
        <dbReference type="ChEBI" id="CHEBI:15379"/>
        <dbReference type="ChEBI" id="CHEBI:16240"/>
        <dbReference type="ChEBI" id="CHEBI:16520"/>
        <dbReference type="ChEBI" id="CHEBI:17412"/>
        <dbReference type="EC" id="1.8.3.2"/>
    </reaction>
</comment>
<keyword evidence="13" id="KW-1185">Reference proteome</keyword>
<dbReference type="InterPro" id="IPR045154">
    <property type="entry name" value="PCF11-like"/>
</dbReference>
<dbReference type="EMBL" id="JAEUBD010001266">
    <property type="protein sequence ID" value="KAH3662751.1"/>
    <property type="molecule type" value="Genomic_DNA"/>
</dbReference>
<dbReference type="InterPro" id="IPR000504">
    <property type="entry name" value="RRM_dom"/>
</dbReference>
<dbReference type="PROSITE" id="PS51324">
    <property type="entry name" value="ERV_ALR"/>
    <property type="match status" value="1"/>
</dbReference>
<feature type="domain" description="RRM" evidence="9">
    <location>
        <begin position="512"/>
        <end position="590"/>
    </location>
</feature>
<feature type="region of interest" description="Disordered" evidence="8">
    <location>
        <begin position="1246"/>
        <end position="1302"/>
    </location>
</feature>
<dbReference type="SUPFAM" id="SSF48464">
    <property type="entry name" value="ENTH/VHS domain"/>
    <property type="match status" value="1"/>
</dbReference>
<name>A0A9P8T2I5_9ASCO</name>
<dbReference type="FunFam" id="1.25.40.90:FF:000016">
    <property type="entry name" value="mRNA cleavage factor complex component Pcf11"/>
    <property type="match status" value="1"/>
</dbReference>
<feature type="domain" description="ERV/ALR sulfhydryl oxidase" evidence="10">
    <location>
        <begin position="43"/>
        <end position="145"/>
    </location>
</feature>
<dbReference type="InterPro" id="IPR036774">
    <property type="entry name" value="ERV/ALR_sulphydryl_oxid_sf"/>
</dbReference>
<comment type="cofactor">
    <cofactor evidence="1 7">
        <name>FAD</name>
        <dbReference type="ChEBI" id="CHEBI:57692"/>
    </cofactor>
</comment>
<reference evidence="12" key="1">
    <citation type="journal article" date="2021" name="Open Biol.">
        <title>Shared evolutionary footprints suggest mitochondrial oxidative damage underlies multiple complex I losses in fungi.</title>
        <authorList>
            <person name="Schikora-Tamarit M.A."/>
            <person name="Marcet-Houben M."/>
            <person name="Nosek J."/>
            <person name="Gabaldon T."/>
        </authorList>
    </citation>
    <scope>NUCLEOTIDE SEQUENCE</scope>
    <source>
        <strain evidence="12">NCAIM Y.01608</strain>
    </source>
</reference>
<dbReference type="GO" id="GO:0016972">
    <property type="term" value="F:thiol oxidase activity"/>
    <property type="evidence" value="ECO:0007669"/>
    <property type="project" value="UniProtKB-EC"/>
</dbReference>
<dbReference type="Gene3D" id="4.10.320.60">
    <property type="match status" value="1"/>
</dbReference>
<sequence>MSVGPSGRKIILDEDGKPCRSCNTLLDFKAVTKSTTKTVADDCPPDVEQLGRSTWTFLHSVAARYPEQASEEQQEDMKTFLRVFGNIYPCWFCAKDFRQYMEKDKPKVRTQEEFGKWLCDAHNESDPTACWVLILLSSGTFERENVNLCLDSADGGGGGGAFFVTGTAGADTFGGAGAAVGSTDGVYVGEGGAGAGGAGAGGGGGVGKVADAEGGDGAVEAGTGGCGGAGGAGGAGGGVGGADDFGMPGTGGAGGAAAGVGGAGGTAGLLSSSLGAAGSFDGPEGVFCGRVAGADGIGGGGGTVDDEGGGGADVGGKGGAGAAEEGSGGGAGAVEEGMGGGGGAADEGIGGGAPGTGGAEDAGAAGTGGAVPGTGGALLLLESRLGRAEGTAGVAGAADVLAVSPLCLSLGIPPAKISPNCGTPAGTAGAEGTAGALGVLIAGEDEADSTRPPTMGFDRSLVTAFLRALPLRMSPSSASLSGVTLGSLAGACEGGPPIGGAGGGGGGGGADMEYYKKHLSTGKFYYVATVGDVFKVLGGVRDVRLVKEKGKFKGYGYVEFESEEQARAAKVQMQGRVIKNLPIRLDLRSEVEQRRNYLDEKKYEILMVRNLPYEATEDEVMKLFAPLHAIRCGLAKAPITNKCLGYGFVRFLSPELALEAIKRIKKSPLFLKDRRLKVGFAQKKEDGYKTENSSIEFESRLLDVEHCARLLALHRRLESGLVAVWIKRLVDRVDLAQTVSGERLLKNVSGHLHTLFGNDYYDSLQTLTFNSRPIIESHTQLAQENVEHAAEIVKAVEKRISKAIPTQKLFALYLLDSICKVVGSPYTRLFSINLYKTFTQTYSLVDDPTRVKMIKLFKTWKMANPVTGMPLFNDDQLDLIEKFLIRATANNKVEEPLSKEVLLKDIDDLKRMVGQRLNRGADQKTKQRFELLDQLRNIISQPAQIPVQQLEVVRRQLAGIREDEYRRAQPPPFAQPVPTAPPGPASLPNIPPVPASLPKIPPPAPTAAPAPGPAVFSTPELQKLLGLNPAKALTPQPSLQQPAPASSGFVMLSIELSQVLLNNHKPTADEISLIYSSKPNQCSNCPKRFASTPEGAIARQQHLDWHFRTNKKLKDTGKQLYNRAWYLNDAKWIEFKEDEIVGYTSDTLETNRVVVKEALSEEEVNKQIVAIPEDSDNETVCGICREKLVGVFDDEMGEWIWRNAIEKKGRVYHYSCWVETKGNLRDRSPERNTPVWSARVRWTNPRRSGLATTATGPSICPASEIGPKEDHPPRKTVLGDVLPATTPTSSSPNSTPAGAARC</sequence>
<dbReference type="SUPFAM" id="SSF69000">
    <property type="entry name" value="FAD-dependent thiol oxidase"/>
    <property type="match status" value="1"/>
</dbReference>
<dbReference type="GO" id="GO:0004368">
    <property type="term" value="F:glycerol-3-phosphate dehydrogenase (quinone) activity"/>
    <property type="evidence" value="ECO:0007669"/>
    <property type="project" value="InterPro"/>
</dbReference>
<dbReference type="CDD" id="cd16982">
    <property type="entry name" value="CID_Pcf11"/>
    <property type="match status" value="1"/>
</dbReference>
<dbReference type="Gene3D" id="3.30.70.330">
    <property type="match status" value="2"/>
</dbReference>
<evidence type="ECO:0000256" key="4">
    <source>
        <dbReference type="ARBA" id="ARBA00023002"/>
    </source>
</evidence>
<keyword evidence="4 7" id="KW-0560">Oxidoreductase</keyword>
<gene>
    <name evidence="12" type="ORF">OGATHE_004327</name>
</gene>
<evidence type="ECO:0000259" key="10">
    <source>
        <dbReference type="PROSITE" id="PS51324"/>
    </source>
</evidence>
<feature type="domain" description="CID" evidence="11">
    <location>
        <begin position="752"/>
        <end position="888"/>
    </location>
</feature>
<evidence type="ECO:0000313" key="12">
    <source>
        <dbReference type="EMBL" id="KAH3662751.1"/>
    </source>
</evidence>
<dbReference type="GO" id="GO:0031124">
    <property type="term" value="P:mRNA 3'-end processing"/>
    <property type="evidence" value="ECO:0007669"/>
    <property type="project" value="InterPro"/>
</dbReference>
<evidence type="ECO:0000256" key="2">
    <source>
        <dbReference type="ARBA" id="ARBA00022630"/>
    </source>
</evidence>
<keyword evidence="5" id="KW-1015">Disulfide bond</keyword>
<dbReference type="PROSITE" id="PS51391">
    <property type="entry name" value="CID"/>
    <property type="match status" value="1"/>
</dbReference>
<dbReference type="EC" id="1.8.3.2" evidence="7"/>
<feature type="domain" description="RRM" evidence="9">
    <location>
        <begin position="604"/>
        <end position="683"/>
    </location>
</feature>
<dbReference type="InterPro" id="IPR017905">
    <property type="entry name" value="ERV/ALR_sulphydryl_oxidase"/>
</dbReference>
<dbReference type="PANTHER" id="PTHR15921">
    <property type="entry name" value="PRE-MRNA CLEAVAGE COMPLEX II"/>
    <property type="match status" value="1"/>
</dbReference>
<dbReference type="InterPro" id="IPR000447">
    <property type="entry name" value="G3P_DH_FAD-dep"/>
</dbReference>
<evidence type="ECO:0000256" key="1">
    <source>
        <dbReference type="ARBA" id="ARBA00001974"/>
    </source>
</evidence>
<dbReference type="SMART" id="SM00582">
    <property type="entry name" value="RPR"/>
    <property type="match status" value="1"/>
</dbReference>
<accession>A0A9P8T2I5</accession>
<dbReference type="Pfam" id="PF04818">
    <property type="entry name" value="CID"/>
    <property type="match status" value="1"/>
</dbReference>
<evidence type="ECO:0000256" key="6">
    <source>
        <dbReference type="PROSITE-ProRule" id="PRU00176"/>
    </source>
</evidence>
<feature type="region of interest" description="Disordered" evidence="8">
    <location>
        <begin position="299"/>
        <end position="368"/>
    </location>
</feature>
<dbReference type="InterPro" id="IPR006569">
    <property type="entry name" value="CID_dom"/>
</dbReference>
<dbReference type="PROSITE" id="PS50102">
    <property type="entry name" value="RRM"/>
    <property type="match status" value="2"/>
</dbReference>
<dbReference type="GO" id="GO:0006072">
    <property type="term" value="P:glycerol-3-phosphate metabolic process"/>
    <property type="evidence" value="ECO:0007669"/>
    <property type="project" value="InterPro"/>
</dbReference>
<dbReference type="InterPro" id="IPR008942">
    <property type="entry name" value="ENTH_VHS"/>
</dbReference>
<dbReference type="GO" id="GO:0005849">
    <property type="term" value="C:mRNA cleavage factor complex"/>
    <property type="evidence" value="ECO:0007669"/>
    <property type="project" value="InterPro"/>
</dbReference>
<dbReference type="Gene3D" id="1.20.120.310">
    <property type="entry name" value="ERV/ALR sulfhydryl oxidase domain"/>
    <property type="match status" value="1"/>
</dbReference>
<dbReference type="PANTHER" id="PTHR15921:SF3">
    <property type="entry name" value="PRE-MRNA CLEAVAGE COMPLEX 2 PROTEIN PCF11"/>
    <property type="match status" value="1"/>
</dbReference>
<dbReference type="Pfam" id="PF00076">
    <property type="entry name" value="RRM_1"/>
    <property type="match status" value="2"/>
</dbReference>
<dbReference type="InterPro" id="IPR012677">
    <property type="entry name" value="Nucleotide-bd_a/b_plait_sf"/>
</dbReference>
<comment type="caution">
    <text evidence="12">The sequence shown here is derived from an EMBL/GenBank/DDBJ whole genome shotgun (WGS) entry which is preliminary data.</text>
</comment>
<dbReference type="CDD" id="cd00590">
    <property type="entry name" value="RRM_SF"/>
    <property type="match status" value="1"/>
</dbReference>
<feature type="compositionally biased region" description="Pro residues" evidence="8">
    <location>
        <begin position="969"/>
        <end position="991"/>
    </location>
</feature>
<dbReference type="GO" id="GO:0003729">
    <property type="term" value="F:mRNA binding"/>
    <property type="evidence" value="ECO:0007669"/>
    <property type="project" value="InterPro"/>
</dbReference>
<reference evidence="12" key="2">
    <citation type="submission" date="2021-01" db="EMBL/GenBank/DDBJ databases">
        <authorList>
            <person name="Schikora-Tamarit M.A."/>
        </authorList>
    </citation>
    <scope>NUCLEOTIDE SEQUENCE</scope>
    <source>
        <strain evidence="12">NCAIM Y.01608</strain>
    </source>
</reference>
<dbReference type="InterPro" id="IPR021605">
    <property type="entry name" value="Pcf11_Clp1-ID"/>
</dbReference>
<dbReference type="SMART" id="SM00360">
    <property type="entry name" value="RRM"/>
    <property type="match status" value="2"/>
</dbReference>
<evidence type="ECO:0000259" key="11">
    <source>
        <dbReference type="PROSITE" id="PS51391"/>
    </source>
</evidence>
<dbReference type="InterPro" id="IPR047415">
    <property type="entry name" value="Pcf11_CID"/>
</dbReference>
<dbReference type="SUPFAM" id="SSF54928">
    <property type="entry name" value="RNA-binding domain, RBD"/>
    <property type="match status" value="2"/>
</dbReference>
<dbReference type="Pfam" id="PF04777">
    <property type="entry name" value="Evr1_Alr"/>
    <property type="match status" value="1"/>
</dbReference>
<dbReference type="Pfam" id="PF21936">
    <property type="entry name" value="Pcf11_C"/>
    <property type="match status" value="1"/>
</dbReference>
<dbReference type="Gene3D" id="1.25.40.90">
    <property type="match status" value="1"/>
</dbReference>
<keyword evidence="3 7" id="KW-0274">FAD</keyword>
<dbReference type="InterPro" id="IPR035979">
    <property type="entry name" value="RBD_domain_sf"/>
</dbReference>
<dbReference type="GO" id="GO:0000993">
    <property type="term" value="F:RNA polymerase II complex binding"/>
    <property type="evidence" value="ECO:0007669"/>
    <property type="project" value="InterPro"/>
</dbReference>
<feature type="region of interest" description="Disordered" evidence="8">
    <location>
        <begin position="966"/>
        <end position="991"/>
    </location>
</feature>
<proteinExistence type="predicted"/>
<dbReference type="InterPro" id="IPR054127">
    <property type="entry name" value="Pcf11_C"/>
</dbReference>
<keyword evidence="6" id="KW-0694">RNA-binding</keyword>
<dbReference type="Pfam" id="PF11526">
    <property type="entry name" value="Pfc11_Clp1_ID"/>
    <property type="match status" value="1"/>
</dbReference>
<evidence type="ECO:0000313" key="13">
    <source>
        <dbReference type="Proteomes" id="UP000788993"/>
    </source>
</evidence>
<dbReference type="GO" id="GO:0006369">
    <property type="term" value="P:termination of RNA polymerase II transcription"/>
    <property type="evidence" value="ECO:0007669"/>
    <property type="project" value="InterPro"/>
</dbReference>
<dbReference type="Proteomes" id="UP000788993">
    <property type="component" value="Unassembled WGS sequence"/>
</dbReference>
<evidence type="ECO:0000259" key="9">
    <source>
        <dbReference type="PROSITE" id="PS50102"/>
    </source>
</evidence>
<evidence type="ECO:0000256" key="3">
    <source>
        <dbReference type="ARBA" id="ARBA00022827"/>
    </source>
</evidence>
<evidence type="ECO:0000256" key="7">
    <source>
        <dbReference type="RuleBase" id="RU371123"/>
    </source>
</evidence>
<protein>
    <recommendedName>
        <fullName evidence="7">Sulfhydryl oxidase</fullName>
        <ecNumber evidence="7">1.8.3.2</ecNumber>
    </recommendedName>
</protein>
<organism evidence="12 13">
    <name type="scientific">Ogataea polymorpha</name>
    <dbReference type="NCBI Taxonomy" id="460523"/>
    <lineage>
        <taxon>Eukaryota</taxon>
        <taxon>Fungi</taxon>
        <taxon>Dikarya</taxon>
        <taxon>Ascomycota</taxon>
        <taxon>Saccharomycotina</taxon>
        <taxon>Pichiomycetes</taxon>
        <taxon>Pichiales</taxon>
        <taxon>Pichiaceae</taxon>
        <taxon>Ogataea</taxon>
    </lineage>
</organism>
<evidence type="ECO:0000256" key="5">
    <source>
        <dbReference type="ARBA" id="ARBA00023157"/>
    </source>
</evidence>
<dbReference type="PROSITE" id="PS00977">
    <property type="entry name" value="FAD_G3PDH_1"/>
    <property type="match status" value="1"/>
</dbReference>
<feature type="compositionally biased region" description="Low complexity" evidence="8">
    <location>
        <begin position="1283"/>
        <end position="1302"/>
    </location>
</feature>
<dbReference type="GO" id="GO:0005737">
    <property type="term" value="C:cytoplasm"/>
    <property type="evidence" value="ECO:0007669"/>
    <property type="project" value="TreeGrafter"/>
</dbReference>
<evidence type="ECO:0000256" key="8">
    <source>
        <dbReference type="SAM" id="MobiDB-lite"/>
    </source>
</evidence>
<keyword evidence="2 7" id="KW-0285">Flavoprotein</keyword>